<accession>A0AAW1H3U7</accession>
<name>A0AAW1H3U7_SAPOF</name>
<proteinExistence type="predicted"/>
<dbReference type="AlphaFoldDB" id="A0AAW1H3U7"/>
<evidence type="ECO:0000313" key="3">
    <source>
        <dbReference type="Proteomes" id="UP001443914"/>
    </source>
</evidence>
<evidence type="ECO:0000256" key="1">
    <source>
        <dbReference type="SAM" id="SignalP"/>
    </source>
</evidence>
<gene>
    <name evidence="2" type="ORF">RND81_12G061200</name>
</gene>
<evidence type="ECO:0000313" key="2">
    <source>
        <dbReference type="EMBL" id="KAK9671882.1"/>
    </source>
</evidence>
<keyword evidence="1" id="KW-0732">Signal</keyword>
<keyword evidence="3" id="KW-1185">Reference proteome</keyword>
<feature type="chain" id="PRO_5043833580" evidence="1">
    <location>
        <begin position="17"/>
        <end position="100"/>
    </location>
</feature>
<sequence length="100" mass="11350">MKITWTNMLVSVHVLAEVMLLELDEIWSVISKEVAEGAINDLVRRASSNNFFVRKIKRQLLSSMISEIASSFCTVYTVFKGKFRNRCVSLIVIKHGTSVD</sequence>
<reference evidence="2" key="1">
    <citation type="submission" date="2024-03" db="EMBL/GenBank/DDBJ databases">
        <title>WGS assembly of Saponaria officinalis var. Norfolk2.</title>
        <authorList>
            <person name="Jenkins J."/>
            <person name="Shu S."/>
            <person name="Grimwood J."/>
            <person name="Barry K."/>
            <person name="Goodstein D."/>
            <person name="Schmutz J."/>
            <person name="Leebens-Mack J."/>
            <person name="Osbourn A."/>
        </authorList>
    </citation>
    <scope>NUCLEOTIDE SEQUENCE [LARGE SCALE GENOMIC DNA]</scope>
    <source>
        <strain evidence="2">JIC</strain>
    </source>
</reference>
<protein>
    <submittedName>
        <fullName evidence="2">Uncharacterized protein</fullName>
    </submittedName>
</protein>
<comment type="caution">
    <text evidence="2">The sequence shown here is derived from an EMBL/GenBank/DDBJ whole genome shotgun (WGS) entry which is preliminary data.</text>
</comment>
<feature type="signal peptide" evidence="1">
    <location>
        <begin position="1"/>
        <end position="16"/>
    </location>
</feature>
<organism evidence="2 3">
    <name type="scientific">Saponaria officinalis</name>
    <name type="common">Common soapwort</name>
    <name type="synonym">Lychnis saponaria</name>
    <dbReference type="NCBI Taxonomy" id="3572"/>
    <lineage>
        <taxon>Eukaryota</taxon>
        <taxon>Viridiplantae</taxon>
        <taxon>Streptophyta</taxon>
        <taxon>Embryophyta</taxon>
        <taxon>Tracheophyta</taxon>
        <taxon>Spermatophyta</taxon>
        <taxon>Magnoliopsida</taxon>
        <taxon>eudicotyledons</taxon>
        <taxon>Gunneridae</taxon>
        <taxon>Pentapetalae</taxon>
        <taxon>Caryophyllales</taxon>
        <taxon>Caryophyllaceae</taxon>
        <taxon>Caryophylleae</taxon>
        <taxon>Saponaria</taxon>
    </lineage>
</organism>
<dbReference type="EMBL" id="JBDFQZ010000012">
    <property type="protein sequence ID" value="KAK9671882.1"/>
    <property type="molecule type" value="Genomic_DNA"/>
</dbReference>
<dbReference type="Proteomes" id="UP001443914">
    <property type="component" value="Unassembled WGS sequence"/>
</dbReference>